<evidence type="ECO:0000313" key="2">
    <source>
        <dbReference type="EMBL" id="GFR53183.1"/>
    </source>
</evidence>
<feature type="compositionally biased region" description="Low complexity" evidence="1">
    <location>
        <begin position="118"/>
        <end position="133"/>
    </location>
</feature>
<feature type="region of interest" description="Disordered" evidence="1">
    <location>
        <begin position="58"/>
        <end position="173"/>
    </location>
</feature>
<evidence type="ECO:0000256" key="1">
    <source>
        <dbReference type="SAM" id="MobiDB-lite"/>
    </source>
</evidence>
<feature type="region of interest" description="Disordered" evidence="1">
    <location>
        <begin position="211"/>
        <end position="248"/>
    </location>
</feature>
<feature type="non-terminal residue" evidence="2">
    <location>
        <position position="1"/>
    </location>
</feature>
<feature type="compositionally biased region" description="Low complexity" evidence="1">
    <location>
        <begin position="160"/>
        <end position="171"/>
    </location>
</feature>
<evidence type="ECO:0000313" key="3">
    <source>
        <dbReference type="Proteomes" id="UP001054857"/>
    </source>
</evidence>
<dbReference type="Proteomes" id="UP001054857">
    <property type="component" value="Unassembled WGS sequence"/>
</dbReference>
<feature type="compositionally biased region" description="Polar residues" evidence="1">
    <location>
        <begin position="228"/>
        <end position="238"/>
    </location>
</feature>
<feature type="compositionally biased region" description="Gly residues" evidence="1">
    <location>
        <begin position="74"/>
        <end position="85"/>
    </location>
</feature>
<reference evidence="2 3" key="1">
    <citation type="journal article" date="2021" name="Sci. Rep.">
        <title>Genome sequencing of the multicellular alga Astrephomene provides insights into convergent evolution of germ-soma differentiation.</title>
        <authorList>
            <person name="Yamashita S."/>
            <person name="Yamamoto K."/>
            <person name="Matsuzaki R."/>
            <person name="Suzuki S."/>
            <person name="Yamaguchi H."/>
            <person name="Hirooka S."/>
            <person name="Minakuchi Y."/>
            <person name="Miyagishima S."/>
            <person name="Kawachi M."/>
            <person name="Toyoda A."/>
            <person name="Nozaki H."/>
        </authorList>
    </citation>
    <scope>NUCLEOTIDE SEQUENCE [LARGE SCALE GENOMIC DNA]</scope>
    <source>
        <strain evidence="2 3">NIES-4017</strain>
    </source>
</reference>
<organism evidence="2 3">
    <name type="scientific">Astrephomene gubernaculifera</name>
    <dbReference type="NCBI Taxonomy" id="47775"/>
    <lineage>
        <taxon>Eukaryota</taxon>
        <taxon>Viridiplantae</taxon>
        <taxon>Chlorophyta</taxon>
        <taxon>core chlorophytes</taxon>
        <taxon>Chlorophyceae</taxon>
        <taxon>CS clade</taxon>
        <taxon>Chlamydomonadales</taxon>
        <taxon>Astrephomenaceae</taxon>
        <taxon>Astrephomene</taxon>
    </lineage>
</organism>
<protein>
    <submittedName>
        <fullName evidence="2">Uncharacterized protein</fullName>
    </submittedName>
</protein>
<dbReference type="AlphaFoldDB" id="A0AAD3E5U6"/>
<comment type="caution">
    <text evidence="2">The sequence shown here is derived from an EMBL/GenBank/DDBJ whole genome shotgun (WGS) entry which is preliminary data.</text>
</comment>
<gene>
    <name evidence="2" type="ORF">Agub_g15930</name>
</gene>
<dbReference type="EMBL" id="BMAR01000096">
    <property type="protein sequence ID" value="GFR53183.1"/>
    <property type="molecule type" value="Genomic_DNA"/>
</dbReference>
<proteinExistence type="predicted"/>
<accession>A0AAD3E5U6</accession>
<keyword evidence="3" id="KW-1185">Reference proteome</keyword>
<name>A0AAD3E5U6_9CHLO</name>
<sequence length="564" mass="56318">DLGIYLYGSDLYGNSLYGSSLDGSSLDGSSGGSSSSCLLSRMEAQLLSYTAACGLQHTGGRVRQEARARRRRGAVGGGGGGGGALGVAVDPGAEDPPGPAAVADALSPTPPGVGLPAGSSSSSGSSGSSSGNSAVTPTQQATPVVEEEEEEMAAAGGTGASAPPGAGAGAARDACTTLAGEGAANAAEGGQHPGAAVAGSEVCAAQWGAHEPTRGAAHEPSVGLPEPNTVQAKASRSDGQGPDCSSSAAASAPAAALAAAAAGGTGSKNGVRQADSHAPLKGGVRQAAPPAPLLPLVCRAALVVAGAVREAREEAREYEGYVAGWTATQAHTIQAVEVLGLLFGLLRARHTAPITPTIALLAILRCSVSIVTFAAWLLLPYSSWRRLGQAARLPRFAASLASKSLKLLFRAIPPLTFAAYQAGWGVVLVEGLLLPATCLLSPRGALLLSALRLPLNAAVASAYLDNRGQQCFWWRCSAGGLATGIAANAPGLSSCPSSSSFPFPSCLFSPSCSCRRGLLLAARVEAAALATTAACHIFLRVCCARSRGRSRKIQTYGLSSSTVS</sequence>